<keyword evidence="7 9" id="KW-0418">Kinase</keyword>
<comment type="cofactor">
    <cofactor evidence="1 9">
        <name>Mg(2+)</name>
        <dbReference type="ChEBI" id="CHEBI:18420"/>
    </cofactor>
</comment>
<reference evidence="16" key="1">
    <citation type="submission" date="2025-08" db="UniProtKB">
        <authorList>
            <consortium name="Ensembl"/>
        </authorList>
    </citation>
    <scope>IDENTIFICATION</scope>
</reference>
<evidence type="ECO:0000256" key="1">
    <source>
        <dbReference type="ARBA" id="ARBA00001946"/>
    </source>
</evidence>
<evidence type="ECO:0000313" key="16">
    <source>
        <dbReference type="Ensembl" id="ENSSLUP00000026832.1"/>
    </source>
</evidence>
<feature type="domain" description="Protein kinase" evidence="14">
    <location>
        <begin position="20"/>
        <end position="275"/>
    </location>
</feature>
<dbReference type="SUPFAM" id="SSF56112">
    <property type="entry name" value="Protein kinase-like (PK-like)"/>
    <property type="match status" value="1"/>
</dbReference>
<dbReference type="InterPro" id="IPR021160">
    <property type="entry name" value="MAPKKKK"/>
</dbReference>
<feature type="domain" description="CNH" evidence="15">
    <location>
        <begin position="395"/>
        <end position="711"/>
    </location>
</feature>
<evidence type="ECO:0000313" key="17">
    <source>
        <dbReference type="Proteomes" id="UP000694568"/>
    </source>
</evidence>
<dbReference type="PROSITE" id="PS50219">
    <property type="entry name" value="CNH"/>
    <property type="match status" value="1"/>
</dbReference>
<evidence type="ECO:0000256" key="4">
    <source>
        <dbReference type="ARBA" id="ARBA00022553"/>
    </source>
</evidence>
<reference evidence="16" key="2">
    <citation type="submission" date="2025-09" db="UniProtKB">
        <authorList>
            <consortium name="Ensembl"/>
        </authorList>
    </citation>
    <scope>IDENTIFICATION</scope>
</reference>
<dbReference type="PROSITE" id="PS00107">
    <property type="entry name" value="PROTEIN_KINASE_ATP"/>
    <property type="match status" value="1"/>
</dbReference>
<dbReference type="Ensembl" id="ENSSLUT00000027712.1">
    <property type="protein sequence ID" value="ENSSLUP00000026832.1"/>
    <property type="gene ID" value="ENSSLUG00000010806.1"/>
</dbReference>
<name>A0A8C9YL01_SANLU</name>
<dbReference type="PANTHER" id="PTHR48012">
    <property type="entry name" value="STERILE20-LIKE KINASE, ISOFORM B-RELATED"/>
    <property type="match status" value="1"/>
</dbReference>
<dbReference type="SMART" id="SM00036">
    <property type="entry name" value="CNH"/>
    <property type="match status" value="1"/>
</dbReference>
<comment type="catalytic activity">
    <reaction evidence="9">
        <text>L-threonyl-[protein] + ATP = O-phospho-L-threonyl-[protein] + ADP + H(+)</text>
        <dbReference type="Rhea" id="RHEA:46608"/>
        <dbReference type="Rhea" id="RHEA-COMP:11060"/>
        <dbReference type="Rhea" id="RHEA-COMP:11605"/>
        <dbReference type="ChEBI" id="CHEBI:15378"/>
        <dbReference type="ChEBI" id="CHEBI:30013"/>
        <dbReference type="ChEBI" id="CHEBI:30616"/>
        <dbReference type="ChEBI" id="CHEBI:61977"/>
        <dbReference type="ChEBI" id="CHEBI:456216"/>
        <dbReference type="EC" id="2.7.11.1"/>
    </reaction>
</comment>
<dbReference type="GeneTree" id="ENSGT00940000158072"/>
<keyword evidence="13" id="KW-0812">Transmembrane</keyword>
<keyword evidence="13" id="KW-1133">Transmembrane helix</keyword>
<dbReference type="GO" id="GO:0008349">
    <property type="term" value="F:MAP kinase kinase kinase kinase activity"/>
    <property type="evidence" value="ECO:0007669"/>
    <property type="project" value="InterPro"/>
</dbReference>
<evidence type="ECO:0000259" key="15">
    <source>
        <dbReference type="PROSITE" id="PS50219"/>
    </source>
</evidence>
<keyword evidence="13" id="KW-0472">Membrane</keyword>
<proteinExistence type="inferred from homology"/>
<evidence type="ECO:0000256" key="3">
    <source>
        <dbReference type="ARBA" id="ARBA00022527"/>
    </source>
</evidence>
<dbReference type="GO" id="GO:0005737">
    <property type="term" value="C:cytoplasm"/>
    <property type="evidence" value="ECO:0007669"/>
    <property type="project" value="TreeGrafter"/>
</dbReference>
<dbReference type="AlphaFoldDB" id="A0A8C9YL01"/>
<evidence type="ECO:0000256" key="6">
    <source>
        <dbReference type="ARBA" id="ARBA00022741"/>
    </source>
</evidence>
<evidence type="ECO:0000256" key="5">
    <source>
        <dbReference type="ARBA" id="ARBA00022679"/>
    </source>
</evidence>
<evidence type="ECO:0000256" key="10">
    <source>
        <dbReference type="PIRSR" id="PIRSR038172-1"/>
    </source>
</evidence>
<evidence type="ECO:0000256" key="2">
    <source>
        <dbReference type="ARBA" id="ARBA00008874"/>
    </source>
</evidence>
<evidence type="ECO:0000256" key="11">
    <source>
        <dbReference type="PIRSR" id="PIRSR038172-2"/>
    </source>
</evidence>
<dbReference type="PIRSF" id="PIRSF038172">
    <property type="entry name" value="MAPKKKK"/>
    <property type="match status" value="1"/>
</dbReference>
<keyword evidence="5 9" id="KW-0808">Transferase</keyword>
<evidence type="ECO:0000256" key="13">
    <source>
        <dbReference type="SAM" id="Phobius"/>
    </source>
</evidence>
<accession>A0A8C9YL01</accession>
<evidence type="ECO:0000256" key="8">
    <source>
        <dbReference type="ARBA" id="ARBA00022840"/>
    </source>
</evidence>
<feature type="binding site" evidence="11">
    <location>
        <begin position="26"/>
        <end position="34"/>
    </location>
    <ligand>
        <name>ATP</name>
        <dbReference type="ChEBI" id="CHEBI:30616"/>
    </ligand>
</feature>
<dbReference type="GO" id="GO:0005524">
    <property type="term" value="F:ATP binding"/>
    <property type="evidence" value="ECO:0007669"/>
    <property type="project" value="UniProtKB-UniRule"/>
</dbReference>
<feature type="transmembrane region" description="Helical" evidence="13">
    <location>
        <begin position="143"/>
        <end position="161"/>
    </location>
</feature>
<evidence type="ECO:0000256" key="9">
    <source>
        <dbReference type="PIRNR" id="PIRNR038172"/>
    </source>
</evidence>
<keyword evidence="8 9" id="KW-0067">ATP-binding</keyword>
<dbReference type="EC" id="2.7.11.1" evidence="9"/>
<dbReference type="InterPro" id="IPR001180">
    <property type="entry name" value="CNH_dom"/>
</dbReference>
<keyword evidence="17" id="KW-1185">Reference proteome</keyword>
<gene>
    <name evidence="16" type="primary">map4k5</name>
</gene>
<organism evidence="16 17">
    <name type="scientific">Sander lucioperca</name>
    <name type="common">Pike-perch</name>
    <name type="synonym">Perca lucioperca</name>
    <dbReference type="NCBI Taxonomy" id="283035"/>
    <lineage>
        <taxon>Eukaryota</taxon>
        <taxon>Metazoa</taxon>
        <taxon>Chordata</taxon>
        <taxon>Craniata</taxon>
        <taxon>Vertebrata</taxon>
        <taxon>Euteleostomi</taxon>
        <taxon>Actinopterygii</taxon>
        <taxon>Neopterygii</taxon>
        <taxon>Teleostei</taxon>
        <taxon>Neoteleostei</taxon>
        <taxon>Acanthomorphata</taxon>
        <taxon>Eupercaria</taxon>
        <taxon>Perciformes</taxon>
        <taxon>Percoidei</taxon>
        <taxon>Percidae</taxon>
        <taxon>Luciopercinae</taxon>
        <taxon>Sander</taxon>
    </lineage>
</organism>
<dbReference type="Pfam" id="PF00780">
    <property type="entry name" value="CNH"/>
    <property type="match status" value="1"/>
</dbReference>
<dbReference type="Pfam" id="PF00069">
    <property type="entry name" value="Pkinase"/>
    <property type="match status" value="1"/>
</dbReference>
<dbReference type="InterPro" id="IPR017441">
    <property type="entry name" value="Protein_kinase_ATP_BS"/>
</dbReference>
<dbReference type="PROSITE" id="PS50011">
    <property type="entry name" value="PROTEIN_KINASE_DOM"/>
    <property type="match status" value="1"/>
</dbReference>
<keyword evidence="6 9" id="KW-0547">Nucleotide-binding</keyword>
<feature type="active site" description="Proton acceptor" evidence="10">
    <location>
        <position position="140"/>
    </location>
</feature>
<evidence type="ECO:0000259" key="14">
    <source>
        <dbReference type="PROSITE" id="PS50011"/>
    </source>
</evidence>
<dbReference type="InterPro" id="IPR000719">
    <property type="entry name" value="Prot_kinase_dom"/>
</dbReference>
<dbReference type="FunFam" id="1.10.510.10:FF:000031">
    <property type="entry name" value="Mitogen-activated protein kinase kinase kinase kinase"/>
    <property type="match status" value="1"/>
</dbReference>
<dbReference type="PANTHER" id="PTHR48012:SF19">
    <property type="entry name" value="MITOGEN-ACTIVATED PROTEIN KINASE KINASE KINASE KINASE 5"/>
    <property type="match status" value="1"/>
</dbReference>
<keyword evidence="4" id="KW-0597">Phosphoprotein</keyword>
<keyword evidence="3 9" id="KW-0723">Serine/threonine-protein kinase</keyword>
<dbReference type="Gene3D" id="1.10.510.10">
    <property type="entry name" value="Transferase(Phosphotransferase) domain 1"/>
    <property type="match status" value="1"/>
</dbReference>
<comment type="function">
    <text evidence="9">Serine/threonine kinase that plays a role in the response to environmental stress. Appears to act upstream of the JUN N-terminal pathway.</text>
</comment>
<dbReference type="Proteomes" id="UP000694568">
    <property type="component" value="Unplaced"/>
</dbReference>
<dbReference type="InterPro" id="IPR050629">
    <property type="entry name" value="STE20/SPS1-PAK"/>
</dbReference>
<comment type="catalytic activity">
    <reaction evidence="9">
        <text>L-seryl-[protein] + ATP = O-phospho-L-seryl-[protein] + ADP + H(+)</text>
        <dbReference type="Rhea" id="RHEA:17989"/>
        <dbReference type="Rhea" id="RHEA-COMP:9863"/>
        <dbReference type="Rhea" id="RHEA-COMP:11604"/>
        <dbReference type="ChEBI" id="CHEBI:15378"/>
        <dbReference type="ChEBI" id="CHEBI:29999"/>
        <dbReference type="ChEBI" id="CHEBI:30616"/>
        <dbReference type="ChEBI" id="CHEBI:83421"/>
        <dbReference type="ChEBI" id="CHEBI:456216"/>
        <dbReference type="EC" id="2.7.11.1"/>
    </reaction>
</comment>
<dbReference type="InterPro" id="IPR011009">
    <property type="entry name" value="Kinase-like_dom_sf"/>
</dbReference>
<sequence length="711" mass="81149">MDIFPRPSGEIQRRNPQHDFELIQRVGSGTYGDVYKARNIQTGELAAVKIIKLEPGDDFSIIQQEIFMVKECMHHNIVAYFGSYLCREKLWICMEYCGGGSLQDIYHVTGPLSELQIAYVCRETIQGLGYLHSKGKMHRDIKVSYLFYFVLFSFTDFGVAAKITATIAKRKSFIGTPYWMAPEVAAVEKNGGYNQLCDIWAVGITSIELAELQPPMFDLHPMRALFLMSKSSFQPPKLKDKNKWSTSFHNFVKVSLTKNPKKRPTAEKLLSHVYVAQTGLTRRLALDLLDKMNNPDNHQHYSEVDDDDLEPWARMPSSAKAVFDKLQFEPPLRKETEAHSEMVTIIFLLNNTSIQLIKPWLTFQCFTEPETACSEPCCFSFQMGACFSKVFDGCPLKINCATSWIHPDTKDQYLIFGTEDGIYTLNLNELHEATMEQLFPRKCTWLYVINNNLMSLSGKTFQLYSHNLIGLFEQLKKPGLAAQFQTHRFPDKILPRRFALTTKIPDTKGCHKCCIVRNPYTGHKYLCGALQSGIVLLQWYEPMQRFMLIKHFDFPLPSPLKVFEMLVVPEQEYPLVCVAISKGTEPGQVVRFETINLNSCSSWFTEMGTSKSNMCTNVEPKTMQSIQRRSVLCGDMLSIEMCLQDSVLAFWKHGMQGKSFKSNEVTQEICDPSRVFRLLGSDRVVVLQSRPTDNPTALSNLYILAGHENSY</sequence>
<comment type="similarity">
    <text evidence="2 9">Belongs to the protein kinase superfamily. STE Ser/Thr protein kinase family. STE20 subfamily.</text>
</comment>
<feature type="binding site" evidence="11 12">
    <location>
        <position position="49"/>
    </location>
    <ligand>
        <name>ATP</name>
        <dbReference type="ChEBI" id="CHEBI:30616"/>
    </ligand>
</feature>
<evidence type="ECO:0000256" key="12">
    <source>
        <dbReference type="PROSITE-ProRule" id="PRU10141"/>
    </source>
</evidence>
<protein>
    <recommendedName>
        <fullName evidence="9">Mitogen-activated protein kinase kinase kinase kinase</fullName>
        <ecNumber evidence="9">2.7.11.1</ecNumber>
    </recommendedName>
</protein>
<evidence type="ECO:0000256" key="7">
    <source>
        <dbReference type="ARBA" id="ARBA00022777"/>
    </source>
</evidence>